<reference evidence="4 5" key="1">
    <citation type="journal article" date="2014" name="Nature">
        <title>The genome of the recently domesticated crop plant sugar beet (Beta vulgaris).</title>
        <authorList>
            <person name="Dohm J.C."/>
            <person name="Minoche A.E."/>
            <person name="Holtgrawe D."/>
            <person name="Capella-Gutierrez S."/>
            <person name="Zakrzewski F."/>
            <person name="Tafer H."/>
            <person name="Rupp O."/>
            <person name="Sorensen T.R."/>
            <person name="Stracke R."/>
            <person name="Reinhardt R."/>
            <person name="Goesmann A."/>
            <person name="Kraft T."/>
            <person name="Schulz B."/>
            <person name="Stadler P.F."/>
            <person name="Schmidt T."/>
            <person name="Gabaldon T."/>
            <person name="Lehrach H."/>
            <person name="Weisshaar B."/>
            <person name="Himmelbauer H."/>
        </authorList>
    </citation>
    <scope>NUCLEOTIDE SEQUENCE [LARGE SCALE GENOMIC DNA]</scope>
    <source>
        <tissue evidence="4">Taproot</tissue>
    </source>
</reference>
<proteinExistence type="predicted"/>
<dbReference type="SMART" id="SM00664">
    <property type="entry name" value="DoH"/>
    <property type="match status" value="1"/>
</dbReference>
<dbReference type="GO" id="GO:0030667">
    <property type="term" value="C:secretory granule membrane"/>
    <property type="evidence" value="ECO:0007669"/>
    <property type="project" value="TreeGrafter"/>
</dbReference>
<dbReference type="GO" id="GO:0004500">
    <property type="term" value="F:dopamine beta-monooxygenase activity"/>
    <property type="evidence" value="ECO:0007669"/>
    <property type="project" value="InterPro"/>
</dbReference>
<keyword evidence="5" id="KW-1185">Reference proteome</keyword>
<evidence type="ECO:0000259" key="3">
    <source>
        <dbReference type="PROSITE" id="PS50836"/>
    </source>
</evidence>
<dbReference type="Pfam" id="PF03351">
    <property type="entry name" value="DOMON"/>
    <property type="match status" value="1"/>
</dbReference>
<sequence length="181" mass="19384">MNMKCIIAIFAVIGSVASAEMITGRVTPANNIWRMNYTVDTTASMFHATVSCRTKGWIGMGLSYDGPSGHANTDSILAFHSNGTHHIHDQFSNTGSKPQLDTSLGGKNDLTLTGWSQVGNVSSVTYMRPLNTNDGSRDVVIENKPVYVSWACGNSVPVMNSDGTVTYGIHPNGQFGALQVN</sequence>
<dbReference type="PANTHER" id="PTHR10157">
    <property type="entry name" value="DOPAMINE BETA HYDROXYLASE RELATED"/>
    <property type="match status" value="1"/>
</dbReference>
<protein>
    <recommendedName>
        <fullName evidence="3">DOMON domain-containing protein</fullName>
    </recommendedName>
</protein>
<dbReference type="InterPro" id="IPR045266">
    <property type="entry name" value="DOH_DOMON"/>
</dbReference>
<dbReference type="InterPro" id="IPR000945">
    <property type="entry name" value="DBH-like"/>
</dbReference>
<dbReference type="AlphaFoldDB" id="A0A0J8BIF0"/>
<dbReference type="CDD" id="cd09631">
    <property type="entry name" value="DOMON_DOH"/>
    <property type="match status" value="1"/>
</dbReference>
<dbReference type="Proteomes" id="UP000035740">
    <property type="component" value="Unassembled WGS sequence"/>
</dbReference>
<dbReference type="OrthoDB" id="10003276at2759"/>
<evidence type="ECO:0000256" key="2">
    <source>
        <dbReference type="SAM" id="SignalP"/>
    </source>
</evidence>
<keyword evidence="1" id="KW-0813">Transport</keyword>
<evidence type="ECO:0000313" key="4">
    <source>
        <dbReference type="EMBL" id="KMS65470.1"/>
    </source>
</evidence>
<dbReference type="GO" id="GO:0006589">
    <property type="term" value="P:octopamine biosynthetic process"/>
    <property type="evidence" value="ECO:0007669"/>
    <property type="project" value="TreeGrafter"/>
</dbReference>
<keyword evidence="2" id="KW-0732">Signal</keyword>
<dbReference type="EMBL" id="KQ108104">
    <property type="protein sequence ID" value="KMS65470.1"/>
    <property type="molecule type" value="Genomic_DNA"/>
</dbReference>
<feature type="chain" id="PRO_5005294449" description="DOMON domain-containing protein" evidence="2">
    <location>
        <begin position="20"/>
        <end position="181"/>
    </location>
</feature>
<dbReference type="GO" id="GO:0042421">
    <property type="term" value="P:norepinephrine biosynthetic process"/>
    <property type="evidence" value="ECO:0007669"/>
    <property type="project" value="TreeGrafter"/>
</dbReference>
<accession>A0A0J8BIF0</accession>
<dbReference type="Gramene" id="KMS65470">
    <property type="protein sequence ID" value="KMS65470"/>
    <property type="gene ID" value="BVRB_035670"/>
</dbReference>
<feature type="domain" description="DOMON" evidence="3">
    <location>
        <begin position="31"/>
        <end position="153"/>
    </location>
</feature>
<gene>
    <name evidence="4" type="ORF">BVRB_035670</name>
</gene>
<dbReference type="PROSITE" id="PS50836">
    <property type="entry name" value="DOMON"/>
    <property type="match status" value="1"/>
</dbReference>
<feature type="signal peptide" evidence="2">
    <location>
        <begin position="1"/>
        <end position="19"/>
    </location>
</feature>
<feature type="non-terminal residue" evidence="4">
    <location>
        <position position="181"/>
    </location>
</feature>
<dbReference type="GO" id="GO:0005615">
    <property type="term" value="C:extracellular space"/>
    <property type="evidence" value="ECO:0007669"/>
    <property type="project" value="TreeGrafter"/>
</dbReference>
<dbReference type="PANTHER" id="PTHR10157:SF23">
    <property type="entry name" value="MOXD1 HOMOLOG 1"/>
    <property type="match status" value="1"/>
</dbReference>
<dbReference type="InterPro" id="IPR005018">
    <property type="entry name" value="DOMON_domain"/>
</dbReference>
<evidence type="ECO:0000256" key="1">
    <source>
        <dbReference type="ARBA" id="ARBA00022982"/>
    </source>
</evidence>
<name>A0A0J8BIF0_BETVV</name>
<evidence type="ECO:0000313" key="5">
    <source>
        <dbReference type="Proteomes" id="UP000035740"/>
    </source>
</evidence>
<organism evidence="4 5">
    <name type="scientific">Beta vulgaris subsp. vulgaris</name>
    <name type="common">Beet</name>
    <dbReference type="NCBI Taxonomy" id="3555"/>
    <lineage>
        <taxon>Eukaryota</taxon>
        <taxon>Viridiplantae</taxon>
        <taxon>Streptophyta</taxon>
        <taxon>Embryophyta</taxon>
        <taxon>Tracheophyta</taxon>
        <taxon>Spermatophyta</taxon>
        <taxon>Magnoliopsida</taxon>
        <taxon>eudicotyledons</taxon>
        <taxon>Gunneridae</taxon>
        <taxon>Pentapetalae</taxon>
        <taxon>Caryophyllales</taxon>
        <taxon>Chenopodiaceae</taxon>
        <taxon>Betoideae</taxon>
        <taxon>Beta</taxon>
    </lineage>
</organism>
<dbReference type="GO" id="GO:0042420">
    <property type="term" value="P:dopamine catabolic process"/>
    <property type="evidence" value="ECO:0007669"/>
    <property type="project" value="TreeGrafter"/>
</dbReference>
<keyword evidence="1" id="KW-0249">Electron transport</keyword>